<organism evidence="1 2">
    <name type="scientific">Onchocerca volvulus</name>
    <dbReference type="NCBI Taxonomy" id="6282"/>
    <lineage>
        <taxon>Eukaryota</taxon>
        <taxon>Metazoa</taxon>
        <taxon>Ecdysozoa</taxon>
        <taxon>Nematoda</taxon>
        <taxon>Chromadorea</taxon>
        <taxon>Rhabditida</taxon>
        <taxon>Spirurina</taxon>
        <taxon>Spiruromorpha</taxon>
        <taxon>Filarioidea</taxon>
        <taxon>Onchocercidae</taxon>
        <taxon>Onchocerca</taxon>
    </lineage>
</organism>
<dbReference type="Proteomes" id="UP000024404">
    <property type="component" value="Unassembled WGS sequence"/>
</dbReference>
<dbReference type="EMBL" id="CMVM020000345">
    <property type="status" value="NOT_ANNOTATED_CDS"/>
    <property type="molecule type" value="Genomic_DNA"/>
</dbReference>
<evidence type="ECO:0000313" key="2">
    <source>
        <dbReference type="Proteomes" id="UP000024404"/>
    </source>
</evidence>
<reference evidence="1" key="2">
    <citation type="submission" date="2022-06" db="UniProtKB">
        <authorList>
            <consortium name="EnsemblMetazoa"/>
        </authorList>
    </citation>
    <scope>IDENTIFICATION</scope>
</reference>
<reference evidence="2" key="1">
    <citation type="submission" date="2013-10" db="EMBL/GenBank/DDBJ databases">
        <title>Genome sequencing of Onchocerca volvulus.</title>
        <authorList>
            <person name="Cotton J."/>
            <person name="Tsai J."/>
            <person name="Stanley E."/>
            <person name="Tracey A."/>
            <person name="Holroyd N."/>
            <person name="Lustigman S."/>
            <person name="Berriman M."/>
        </authorList>
    </citation>
    <scope>NUCLEOTIDE SEQUENCE</scope>
</reference>
<evidence type="ECO:0000313" key="1">
    <source>
        <dbReference type="EnsemblMetazoa" id="OVOC10816.1"/>
    </source>
</evidence>
<keyword evidence="2" id="KW-1185">Reference proteome</keyword>
<name>A0A8R1XP63_ONCVO</name>
<dbReference type="EnsemblMetazoa" id="OVOC10816.1">
    <property type="protein sequence ID" value="OVOC10816.1"/>
    <property type="gene ID" value="WBGene00247625"/>
</dbReference>
<dbReference type="AlphaFoldDB" id="A0A8R1XP63"/>
<accession>A0A8R1XP63</accession>
<protein>
    <submittedName>
        <fullName evidence="1">Uncharacterized protein</fullName>
    </submittedName>
</protein>
<dbReference type="OMA" id="AYAFYAI"/>
<proteinExistence type="predicted"/>
<sequence length="285" mass="32788">MKIAPNFQAEDMVAVVQSLHDLHHHKQSNVMFHEPAVIKALQAQDIQCSFDNMHLVLIGLNLNVTIIVNFDDTANQLRIILAESLKNQPTHFHYFYRDQINDPTSGYNHIFLTTIDMSRGLLHFVYQNNNKSSRTGHDVLQIKSIDSGIRIMKIRSEEIYVKLSQLIMDPSGAYAFYAIPEKDKQQTVYQMKMDYPNFTLDAQKISQRTAKIFTINQDDRVIPIDRNALLVWEFADEKRTAWLYEGSSGNSQRKSSFHQIGCVLSGINDPAGQLSIKIHRVRRQL</sequence>